<keyword evidence="3" id="KW-1185">Reference proteome</keyword>
<organism evidence="2 3">
    <name type="scientific">Haloarcula limicola</name>
    <dbReference type="NCBI Taxonomy" id="1429915"/>
    <lineage>
        <taxon>Archaea</taxon>
        <taxon>Methanobacteriati</taxon>
        <taxon>Methanobacteriota</taxon>
        <taxon>Stenosarchaea group</taxon>
        <taxon>Halobacteria</taxon>
        <taxon>Halobacteriales</taxon>
        <taxon>Haloarculaceae</taxon>
        <taxon>Haloarcula</taxon>
    </lineage>
</organism>
<dbReference type="EMBL" id="JAHQXF010000001">
    <property type="protein sequence ID" value="MBV0922657.1"/>
    <property type="molecule type" value="Genomic_DNA"/>
</dbReference>
<evidence type="ECO:0000313" key="2">
    <source>
        <dbReference type="EMBL" id="MBV0922657.1"/>
    </source>
</evidence>
<reference evidence="2 3" key="1">
    <citation type="submission" date="2021-06" db="EMBL/GenBank/DDBJ databases">
        <title>New haloarchaea isolates fom saline soil.</title>
        <authorList>
            <person name="Duran-Viseras A."/>
            <person name="Sanchez-Porro C.S."/>
            <person name="Ventosa A."/>
        </authorList>
    </citation>
    <scope>NUCLEOTIDE SEQUENCE [LARGE SCALE GENOMIC DNA]</scope>
    <source>
        <strain evidence="2 3">JCM 183640</strain>
    </source>
</reference>
<dbReference type="Proteomes" id="UP000766550">
    <property type="component" value="Unassembled WGS sequence"/>
</dbReference>
<evidence type="ECO:0000313" key="3">
    <source>
        <dbReference type="Proteomes" id="UP000766550"/>
    </source>
</evidence>
<comment type="caution">
    <text evidence="2">The sequence shown here is derived from an EMBL/GenBank/DDBJ whole genome shotgun (WGS) entry which is preliminary data.</text>
</comment>
<protein>
    <recommendedName>
        <fullName evidence="1">DUF8014 domain-containing protein</fullName>
    </recommendedName>
</protein>
<dbReference type="Pfam" id="PF26046">
    <property type="entry name" value="DUF8014"/>
    <property type="match status" value="1"/>
</dbReference>
<gene>
    <name evidence="2" type="ORF">KTS45_00440</name>
</gene>
<evidence type="ECO:0000259" key="1">
    <source>
        <dbReference type="Pfam" id="PF26046"/>
    </source>
</evidence>
<name>A0A8J7Y268_9EURY</name>
<proteinExistence type="predicted"/>
<dbReference type="OrthoDB" id="192467at2157"/>
<sequence length="54" mass="6087">MTTCEEADCESEAAVELHIPWDANRLVCTAHARVWVQKDGVVPEPLDGHEDEWP</sequence>
<dbReference type="InterPro" id="IPR058327">
    <property type="entry name" value="DUF8014"/>
</dbReference>
<feature type="domain" description="DUF8014" evidence="1">
    <location>
        <begin position="1"/>
        <end position="54"/>
    </location>
</feature>
<dbReference type="AlphaFoldDB" id="A0A8J7Y268"/>
<dbReference type="RefSeq" id="WP_164509597.1">
    <property type="nucleotide sequence ID" value="NZ_JAHQXF010000001.1"/>
</dbReference>
<accession>A0A8J7Y268</accession>